<dbReference type="AlphaFoldDB" id="A0AA88T7D9"/>
<accession>A0AA88T7D9</accession>
<proteinExistence type="predicted"/>
<name>A0AA88T7D9_CHASR</name>
<sequence length="136" mass="15046">MNSFGGLPNLNRSESVHQPEPTLREKHEPFTGIPRVLCPPIPSPHCLGRPSSSPLPPPPACATPPCPTSPQEPRRPMIWSDIPTYPRQRSSRRRLSYPQVPVVCSPLSPSSYGSVTIEQSHMGSPLQRLANPQWSR</sequence>
<feature type="region of interest" description="Disordered" evidence="1">
    <location>
        <begin position="1"/>
        <end position="97"/>
    </location>
</feature>
<gene>
    <name evidence="2" type="ORF">Q5P01_005487</name>
</gene>
<dbReference type="Proteomes" id="UP001187415">
    <property type="component" value="Unassembled WGS sequence"/>
</dbReference>
<evidence type="ECO:0000256" key="1">
    <source>
        <dbReference type="SAM" id="MobiDB-lite"/>
    </source>
</evidence>
<reference evidence="2" key="1">
    <citation type="submission" date="2023-07" db="EMBL/GenBank/DDBJ databases">
        <title>Chromosome-level Genome Assembly of Striped Snakehead (Channa striata).</title>
        <authorList>
            <person name="Liu H."/>
        </authorList>
    </citation>
    <scope>NUCLEOTIDE SEQUENCE</scope>
    <source>
        <strain evidence="2">Gz</strain>
        <tissue evidence="2">Muscle</tissue>
    </source>
</reference>
<dbReference type="EMBL" id="JAUPFM010000003">
    <property type="protein sequence ID" value="KAK2856752.1"/>
    <property type="molecule type" value="Genomic_DNA"/>
</dbReference>
<feature type="compositionally biased region" description="Basic and acidic residues" evidence="1">
    <location>
        <begin position="14"/>
        <end position="29"/>
    </location>
</feature>
<keyword evidence="3" id="KW-1185">Reference proteome</keyword>
<feature type="compositionally biased region" description="Polar residues" evidence="1">
    <location>
        <begin position="113"/>
        <end position="122"/>
    </location>
</feature>
<feature type="compositionally biased region" description="Pro residues" evidence="1">
    <location>
        <begin position="53"/>
        <end position="70"/>
    </location>
</feature>
<evidence type="ECO:0000313" key="3">
    <source>
        <dbReference type="Proteomes" id="UP001187415"/>
    </source>
</evidence>
<comment type="caution">
    <text evidence="2">The sequence shown here is derived from an EMBL/GenBank/DDBJ whole genome shotgun (WGS) entry which is preliminary data.</text>
</comment>
<protein>
    <submittedName>
        <fullName evidence="2">Uncharacterized protein</fullName>
    </submittedName>
</protein>
<feature type="region of interest" description="Disordered" evidence="1">
    <location>
        <begin position="113"/>
        <end position="136"/>
    </location>
</feature>
<organism evidence="2 3">
    <name type="scientific">Channa striata</name>
    <name type="common">Snakehead murrel</name>
    <name type="synonym">Ophicephalus striatus</name>
    <dbReference type="NCBI Taxonomy" id="64152"/>
    <lineage>
        <taxon>Eukaryota</taxon>
        <taxon>Metazoa</taxon>
        <taxon>Chordata</taxon>
        <taxon>Craniata</taxon>
        <taxon>Vertebrata</taxon>
        <taxon>Euteleostomi</taxon>
        <taxon>Actinopterygii</taxon>
        <taxon>Neopterygii</taxon>
        <taxon>Teleostei</taxon>
        <taxon>Neoteleostei</taxon>
        <taxon>Acanthomorphata</taxon>
        <taxon>Anabantaria</taxon>
        <taxon>Anabantiformes</taxon>
        <taxon>Channoidei</taxon>
        <taxon>Channidae</taxon>
        <taxon>Channa</taxon>
    </lineage>
</organism>
<evidence type="ECO:0000313" key="2">
    <source>
        <dbReference type="EMBL" id="KAK2856752.1"/>
    </source>
</evidence>